<keyword evidence="2" id="KW-0805">Transcription regulation</keyword>
<dbReference type="GO" id="GO:0016987">
    <property type="term" value="F:sigma factor activity"/>
    <property type="evidence" value="ECO:0007669"/>
    <property type="project" value="UniProtKB-KW"/>
</dbReference>
<dbReference type="SUPFAM" id="SSF88659">
    <property type="entry name" value="Sigma3 and sigma4 domains of RNA polymerase sigma factors"/>
    <property type="match status" value="1"/>
</dbReference>
<organism evidence="6 7">
    <name type="scientific">Mucilaginibacter gotjawali</name>
    <dbReference type="NCBI Taxonomy" id="1550579"/>
    <lineage>
        <taxon>Bacteria</taxon>
        <taxon>Pseudomonadati</taxon>
        <taxon>Bacteroidota</taxon>
        <taxon>Sphingobacteriia</taxon>
        <taxon>Sphingobacteriales</taxon>
        <taxon>Sphingobacteriaceae</taxon>
        <taxon>Mucilaginibacter</taxon>
    </lineage>
</organism>
<dbReference type="InterPro" id="IPR014284">
    <property type="entry name" value="RNA_pol_sigma-70_dom"/>
</dbReference>
<dbReference type="OrthoDB" id="1116697at2"/>
<dbReference type="InterPro" id="IPR013325">
    <property type="entry name" value="RNA_pol_sigma_r2"/>
</dbReference>
<dbReference type="NCBIfam" id="TIGR02937">
    <property type="entry name" value="sigma70-ECF"/>
    <property type="match status" value="1"/>
</dbReference>
<evidence type="ECO:0000256" key="1">
    <source>
        <dbReference type="ARBA" id="ARBA00010641"/>
    </source>
</evidence>
<evidence type="ECO:0000256" key="4">
    <source>
        <dbReference type="ARBA" id="ARBA00023163"/>
    </source>
</evidence>
<dbReference type="PANTHER" id="PTHR43133:SF46">
    <property type="entry name" value="RNA POLYMERASE SIGMA-70 FACTOR ECF SUBFAMILY"/>
    <property type="match status" value="1"/>
</dbReference>
<accession>A0A839SJH0</accession>
<dbReference type="SUPFAM" id="SSF88946">
    <property type="entry name" value="Sigma2 domain of RNA polymerase sigma factors"/>
    <property type="match status" value="1"/>
</dbReference>
<protein>
    <submittedName>
        <fullName evidence="6">RNA polymerase sigma factor (Sigma-70 family)</fullName>
    </submittedName>
</protein>
<dbReference type="GO" id="GO:0006352">
    <property type="term" value="P:DNA-templated transcription initiation"/>
    <property type="evidence" value="ECO:0007669"/>
    <property type="project" value="InterPro"/>
</dbReference>
<dbReference type="InterPro" id="IPR039425">
    <property type="entry name" value="RNA_pol_sigma-70-like"/>
</dbReference>
<dbReference type="RefSeq" id="WP_096356169.1">
    <property type="nucleotide sequence ID" value="NZ_AP017313.1"/>
</dbReference>
<comment type="similarity">
    <text evidence="1">Belongs to the sigma-70 factor family. ECF subfamily.</text>
</comment>
<evidence type="ECO:0000313" key="6">
    <source>
        <dbReference type="EMBL" id="MBB3056699.1"/>
    </source>
</evidence>
<dbReference type="Proteomes" id="UP000539265">
    <property type="component" value="Unassembled WGS sequence"/>
</dbReference>
<dbReference type="PANTHER" id="PTHR43133">
    <property type="entry name" value="RNA POLYMERASE ECF-TYPE SIGMA FACTO"/>
    <property type="match status" value="1"/>
</dbReference>
<proteinExistence type="inferred from homology"/>
<sequence>MIKASVNYSDKELIETLKQQQVSTQVIKYLYRTYFYFLSGYIKQNQGNDQDAEDIFQEVIVAFIEVVKAEKFRGESSIKTFLYTLNKFTWLNELKKRNRAMLRDTTYYESTGEEDKDVSYLLVEREAKGMVMAMMDKLGEVCKEILVAYYYNNSTMKEILQLVDYQNEQVLRNKKYKCLKSLEQMLTADPQLAQRFKNALTHEH</sequence>
<dbReference type="Pfam" id="PF04542">
    <property type="entry name" value="Sigma70_r2"/>
    <property type="match status" value="1"/>
</dbReference>
<comment type="caution">
    <text evidence="6">The sequence shown here is derived from an EMBL/GenBank/DDBJ whole genome shotgun (WGS) entry which is preliminary data.</text>
</comment>
<dbReference type="InterPro" id="IPR013324">
    <property type="entry name" value="RNA_pol_sigma_r3/r4-like"/>
</dbReference>
<evidence type="ECO:0000256" key="2">
    <source>
        <dbReference type="ARBA" id="ARBA00023015"/>
    </source>
</evidence>
<keyword evidence="3" id="KW-0731">Sigma factor</keyword>
<reference evidence="6" key="1">
    <citation type="submission" date="2020-08" db="EMBL/GenBank/DDBJ databases">
        <title>Genomic Encyclopedia of Type Strains, Phase III (KMG-III): the genomes of soil and plant-associated and newly described type strains.</title>
        <authorList>
            <person name="Whitman W."/>
        </authorList>
    </citation>
    <scope>NUCLEOTIDE SEQUENCE [LARGE SCALE GENOMIC DNA]</scope>
    <source>
        <strain evidence="6">CECT 8628</strain>
    </source>
</reference>
<keyword evidence="4" id="KW-0804">Transcription</keyword>
<dbReference type="InterPro" id="IPR007627">
    <property type="entry name" value="RNA_pol_sigma70_r2"/>
</dbReference>
<gene>
    <name evidence="6" type="ORF">FHS11_003125</name>
</gene>
<evidence type="ECO:0000259" key="5">
    <source>
        <dbReference type="Pfam" id="PF04542"/>
    </source>
</evidence>
<dbReference type="Gene3D" id="1.10.1740.10">
    <property type="match status" value="1"/>
</dbReference>
<evidence type="ECO:0000313" key="7">
    <source>
        <dbReference type="Proteomes" id="UP000539265"/>
    </source>
</evidence>
<dbReference type="AlphaFoldDB" id="A0A839SJH0"/>
<evidence type="ECO:0000256" key="3">
    <source>
        <dbReference type="ARBA" id="ARBA00023082"/>
    </source>
</evidence>
<name>A0A839SJH0_9SPHI</name>
<feature type="domain" description="RNA polymerase sigma-70 region 2" evidence="5">
    <location>
        <begin position="30"/>
        <end position="99"/>
    </location>
</feature>
<dbReference type="EMBL" id="JACHWX010000009">
    <property type="protein sequence ID" value="MBB3056699.1"/>
    <property type="molecule type" value="Genomic_DNA"/>
</dbReference>
<keyword evidence="7" id="KW-1185">Reference proteome</keyword>